<dbReference type="KEGG" id="hhl:Halha_1383"/>
<evidence type="ECO:0000256" key="4">
    <source>
        <dbReference type="ARBA" id="ARBA00023136"/>
    </source>
</evidence>
<dbReference type="PANTHER" id="PTHR35529:SF1">
    <property type="entry name" value="MANGANESE EFFLUX PUMP MNTP-RELATED"/>
    <property type="match status" value="1"/>
</dbReference>
<reference evidence="7" key="1">
    <citation type="submission" date="2012-02" db="EMBL/GenBank/DDBJ databases">
        <title>The complete genome of Halobacteroides halobius DSM 5150.</title>
        <authorList>
            <person name="Lucas S."/>
            <person name="Copeland A."/>
            <person name="Lapidus A."/>
            <person name="Glavina del Rio T."/>
            <person name="Dalin E."/>
            <person name="Tice H."/>
            <person name="Bruce D."/>
            <person name="Goodwin L."/>
            <person name="Pitluck S."/>
            <person name="Peters L."/>
            <person name="Mikhailova N."/>
            <person name="Gu W."/>
            <person name="Kyrpides N."/>
            <person name="Mavromatis K."/>
            <person name="Ivanova N."/>
            <person name="Brettin T."/>
            <person name="Detter J.C."/>
            <person name="Han C."/>
            <person name="Larimer F."/>
            <person name="Land M."/>
            <person name="Hauser L."/>
            <person name="Markowitz V."/>
            <person name="Cheng J.-F."/>
            <person name="Hugenholtz P."/>
            <person name="Woyke T."/>
            <person name="Wu D."/>
            <person name="Tindall B."/>
            <person name="Pomrenke H."/>
            <person name="Brambilla E."/>
            <person name="Klenk H.-P."/>
            <person name="Eisen J.A."/>
        </authorList>
    </citation>
    <scope>NUCLEOTIDE SEQUENCE [LARGE SCALE GENOMIC DNA]</scope>
    <source>
        <strain evidence="7">ATCC 35273 / DSM 5150 / MD-1</strain>
    </source>
</reference>
<dbReference type="Pfam" id="PF02659">
    <property type="entry name" value="Mntp"/>
    <property type="match status" value="1"/>
</dbReference>
<dbReference type="STRING" id="748449.Halha_1383"/>
<dbReference type="OrthoDB" id="1679700at2"/>
<evidence type="ECO:0000313" key="7">
    <source>
        <dbReference type="Proteomes" id="UP000010880"/>
    </source>
</evidence>
<keyword evidence="1" id="KW-1003">Cell membrane</keyword>
<keyword evidence="3 5" id="KW-1133">Transmembrane helix</keyword>
<dbReference type="EMBL" id="CP003359">
    <property type="protein sequence ID" value="AGB41328.1"/>
    <property type="molecule type" value="Genomic_DNA"/>
</dbReference>
<evidence type="ECO:0000313" key="6">
    <source>
        <dbReference type="EMBL" id="AGB41328.1"/>
    </source>
</evidence>
<feature type="transmembrane region" description="Helical" evidence="5">
    <location>
        <begin position="63"/>
        <end position="82"/>
    </location>
</feature>
<organism evidence="6 7">
    <name type="scientific">Halobacteroides halobius (strain ATCC 35273 / DSM 5150 / MD-1)</name>
    <dbReference type="NCBI Taxonomy" id="748449"/>
    <lineage>
        <taxon>Bacteria</taxon>
        <taxon>Bacillati</taxon>
        <taxon>Bacillota</taxon>
        <taxon>Clostridia</taxon>
        <taxon>Halanaerobiales</taxon>
        <taxon>Halobacteroidaceae</taxon>
        <taxon>Halobacteroides</taxon>
    </lineage>
</organism>
<feature type="transmembrane region" description="Helical" evidence="5">
    <location>
        <begin position="6"/>
        <end position="24"/>
    </location>
</feature>
<evidence type="ECO:0000256" key="3">
    <source>
        <dbReference type="ARBA" id="ARBA00022989"/>
    </source>
</evidence>
<proteinExistence type="predicted"/>
<evidence type="ECO:0000256" key="1">
    <source>
        <dbReference type="ARBA" id="ARBA00022475"/>
    </source>
</evidence>
<feature type="transmembrane region" description="Helical" evidence="5">
    <location>
        <begin position="102"/>
        <end position="122"/>
    </location>
</feature>
<keyword evidence="2 5" id="KW-0812">Transmembrane</keyword>
<dbReference type="InterPro" id="IPR003810">
    <property type="entry name" value="Mntp/YtaF"/>
</dbReference>
<dbReference type="HOGENOM" id="CLU_096410_3_0_9"/>
<keyword evidence="4 5" id="KW-0472">Membrane</keyword>
<keyword evidence="7" id="KW-1185">Reference proteome</keyword>
<dbReference type="RefSeq" id="WP_015327050.1">
    <property type="nucleotide sequence ID" value="NC_019978.1"/>
</dbReference>
<evidence type="ECO:0000256" key="5">
    <source>
        <dbReference type="SAM" id="Phobius"/>
    </source>
</evidence>
<dbReference type="Proteomes" id="UP000010880">
    <property type="component" value="Chromosome"/>
</dbReference>
<feature type="transmembrane region" description="Helical" evidence="5">
    <location>
        <begin position="36"/>
        <end position="57"/>
    </location>
</feature>
<sequence>MLEIMPIAIALALDAFGVALGISCGNKLDKIERGNLILSFGSFQFLFVLLGALFGSYIDGNYFNISGYISGVVILLLGLLLLKEGHEDDEACVYTKLDLITYVILGVSVSIDALGIGFSVLYNLSLKLILLRATVIGLVACLLTFVSFVISNYIKSFMVIEKYADYLGGVILIIFGLKMIL</sequence>
<name>L0KB84_HALHC</name>
<evidence type="ECO:0000256" key="2">
    <source>
        <dbReference type="ARBA" id="ARBA00022692"/>
    </source>
</evidence>
<protein>
    <submittedName>
        <fullName evidence="6">Putative membrane protein</fullName>
    </submittedName>
</protein>
<dbReference type="AlphaFoldDB" id="L0KB84"/>
<dbReference type="PANTHER" id="PTHR35529">
    <property type="entry name" value="MANGANESE EFFLUX PUMP MNTP-RELATED"/>
    <property type="match status" value="1"/>
</dbReference>
<gene>
    <name evidence="6" type="ordered locus">Halha_1383</name>
</gene>
<feature type="transmembrane region" description="Helical" evidence="5">
    <location>
        <begin position="163"/>
        <end position="180"/>
    </location>
</feature>
<accession>L0KB84</accession>
<feature type="transmembrane region" description="Helical" evidence="5">
    <location>
        <begin position="128"/>
        <end position="151"/>
    </location>
</feature>
<dbReference type="eggNOG" id="COG1971">
    <property type="taxonomic scope" value="Bacteria"/>
</dbReference>